<proteinExistence type="predicted"/>
<evidence type="ECO:0008006" key="3">
    <source>
        <dbReference type="Google" id="ProtNLM"/>
    </source>
</evidence>
<protein>
    <recommendedName>
        <fullName evidence="3">Carbohydrate kinase PfkB domain-containing protein</fullName>
    </recommendedName>
</protein>
<name>A0AA39GTD5_SARSR</name>
<dbReference type="InterPro" id="IPR052562">
    <property type="entry name" value="Ketohexokinase-related"/>
</dbReference>
<dbReference type="AlphaFoldDB" id="A0AA39GTD5"/>
<dbReference type="Proteomes" id="UP001175261">
    <property type="component" value="Unassembled WGS sequence"/>
</dbReference>
<gene>
    <name evidence="1" type="ORF">NLU13_1893</name>
</gene>
<dbReference type="SUPFAM" id="SSF53613">
    <property type="entry name" value="Ribokinase-like"/>
    <property type="match status" value="1"/>
</dbReference>
<organism evidence="1 2">
    <name type="scientific">Sarocladium strictum</name>
    <name type="common">Black bundle disease fungus</name>
    <name type="synonym">Acremonium strictum</name>
    <dbReference type="NCBI Taxonomy" id="5046"/>
    <lineage>
        <taxon>Eukaryota</taxon>
        <taxon>Fungi</taxon>
        <taxon>Dikarya</taxon>
        <taxon>Ascomycota</taxon>
        <taxon>Pezizomycotina</taxon>
        <taxon>Sordariomycetes</taxon>
        <taxon>Hypocreomycetidae</taxon>
        <taxon>Hypocreales</taxon>
        <taxon>Sarocladiaceae</taxon>
        <taxon>Sarocladium</taxon>
    </lineage>
</organism>
<dbReference type="PANTHER" id="PTHR42774">
    <property type="entry name" value="PHOSPHOTRANSFERASE SYSTEM TRANSPORT PROTEIN"/>
    <property type="match status" value="1"/>
</dbReference>
<dbReference type="EMBL" id="JAPDFR010000001">
    <property type="protein sequence ID" value="KAK0392398.1"/>
    <property type="molecule type" value="Genomic_DNA"/>
</dbReference>
<reference evidence="1" key="1">
    <citation type="submission" date="2022-10" db="EMBL/GenBank/DDBJ databases">
        <title>Determination and structural analysis of whole genome sequence of Sarocladium strictum F4-1.</title>
        <authorList>
            <person name="Hu L."/>
            <person name="Jiang Y."/>
        </authorList>
    </citation>
    <scope>NUCLEOTIDE SEQUENCE</scope>
    <source>
        <strain evidence="1">F4-1</strain>
    </source>
</reference>
<evidence type="ECO:0000313" key="2">
    <source>
        <dbReference type="Proteomes" id="UP001175261"/>
    </source>
</evidence>
<dbReference type="InterPro" id="IPR029056">
    <property type="entry name" value="Ribokinase-like"/>
</dbReference>
<keyword evidence="2" id="KW-1185">Reference proteome</keyword>
<accession>A0AA39GTD5</accession>
<evidence type="ECO:0000313" key="1">
    <source>
        <dbReference type="EMBL" id="KAK0392398.1"/>
    </source>
</evidence>
<sequence>MPKHLILVGACYIDTLLSVPFFPSEDSKLRATSSTTRIGGNCPNSLQVLQQLVTPSDDLAVHLISCLPSRSSPASRRIARSLTGELRRPNDSSTASARGNAANLEHCIYREDQTEPASSYIMRSDDTGSRTIVNYNNLPEMTVPEFQERVQSFDPTQETWWHFEGRIPPVTLACMHLLRTLLPGAMISVEIEKPGREGLKDLAAQADVVFYSRAWAESSGYESPEACLKGEWSQRPFLSLCSWGADGATSMSHSSQECVRFPIKQTVAVVE</sequence>
<dbReference type="PANTHER" id="PTHR42774:SF3">
    <property type="entry name" value="KETOHEXOKINASE"/>
    <property type="match status" value="1"/>
</dbReference>
<comment type="caution">
    <text evidence="1">The sequence shown here is derived from an EMBL/GenBank/DDBJ whole genome shotgun (WGS) entry which is preliminary data.</text>
</comment>
<dbReference type="Gene3D" id="3.40.1190.20">
    <property type="match status" value="1"/>
</dbReference>